<dbReference type="EMBL" id="CP059735">
    <property type="protein sequence ID" value="WDE00224.1"/>
    <property type="molecule type" value="Genomic_DNA"/>
</dbReference>
<proteinExistence type="predicted"/>
<accession>A0AAF0C4Q3</accession>
<feature type="transmembrane region" description="Helical" evidence="1">
    <location>
        <begin position="37"/>
        <end position="57"/>
    </location>
</feature>
<dbReference type="Pfam" id="PF16537">
    <property type="entry name" value="T2SSB"/>
    <property type="match status" value="1"/>
</dbReference>
<dbReference type="InterPro" id="IPR032389">
    <property type="entry name" value="GspB_C"/>
</dbReference>
<evidence type="ECO:0000256" key="1">
    <source>
        <dbReference type="SAM" id="Phobius"/>
    </source>
</evidence>
<sequence length="294" mass="31301">MSYILEALKKEQTSQGQTPTLHTTPVPVAIETRSASIGWGVLLTLAIFAALLAGYWLGQNNQQGQVLASNQQGVIQAPGQAGTSIAVDGTGQADQTLKPVSSEPMAETAKSPAAMSAPTVNSSSEKIAAENYFEHPPVKQETEKASEPQIVVSAEKPKLPDDFKVAAQEGVSDDMLARFQSAFDETGSSALEENSDDEGTDPDTLLNSADSGVTPLGNMPLWVQQGIPDLQFELHIFASDGEGWIRVNGEDKYQGDRVAEDLVLTQILPQQVILNYRGESFSLPALSNWSSAGG</sequence>
<feature type="domain" description="Type II secretion system protein GspB C-terminal" evidence="2">
    <location>
        <begin position="227"/>
        <end position="285"/>
    </location>
</feature>
<dbReference type="KEGG" id="tact:SG35_006105"/>
<keyword evidence="1" id="KW-1133">Transmembrane helix</keyword>
<evidence type="ECO:0000259" key="2">
    <source>
        <dbReference type="Pfam" id="PF16537"/>
    </source>
</evidence>
<keyword evidence="1" id="KW-0472">Membrane</keyword>
<reference evidence="3 4" key="1">
    <citation type="journal article" date="2015" name="Genome Announc.">
        <title>Draft Genome Sequences of Marine Isolates of Thalassomonas viridans and Thalassomonas actiniarum.</title>
        <authorList>
            <person name="Olonade I."/>
            <person name="van Zyl L.J."/>
            <person name="Trindade M."/>
        </authorList>
    </citation>
    <scope>NUCLEOTIDE SEQUENCE [LARGE SCALE GENOMIC DNA]</scope>
    <source>
        <strain evidence="3 4">A5K-106</strain>
    </source>
</reference>
<dbReference type="Proteomes" id="UP000032568">
    <property type="component" value="Chromosome"/>
</dbReference>
<dbReference type="GO" id="GO:0015627">
    <property type="term" value="C:type II protein secretion system complex"/>
    <property type="evidence" value="ECO:0007669"/>
    <property type="project" value="InterPro"/>
</dbReference>
<name>A0AAF0C4Q3_9GAMM</name>
<organism evidence="3 4">
    <name type="scientific">Thalassomonas actiniarum</name>
    <dbReference type="NCBI Taxonomy" id="485447"/>
    <lineage>
        <taxon>Bacteria</taxon>
        <taxon>Pseudomonadati</taxon>
        <taxon>Pseudomonadota</taxon>
        <taxon>Gammaproteobacteria</taxon>
        <taxon>Alteromonadales</taxon>
        <taxon>Colwelliaceae</taxon>
        <taxon>Thalassomonas</taxon>
    </lineage>
</organism>
<dbReference type="AlphaFoldDB" id="A0AAF0C4Q3"/>
<dbReference type="RefSeq" id="WP_044832270.1">
    <property type="nucleotide sequence ID" value="NZ_CP059735.1"/>
</dbReference>
<keyword evidence="4" id="KW-1185">Reference proteome</keyword>
<evidence type="ECO:0000313" key="4">
    <source>
        <dbReference type="Proteomes" id="UP000032568"/>
    </source>
</evidence>
<reference evidence="3 4" key="2">
    <citation type="journal article" date="2022" name="Mar. Drugs">
        <title>Bioassay-Guided Fractionation Leads to the Detection of Cholic Acid Generated by the Rare Thalassomonas sp.</title>
        <authorList>
            <person name="Pheiffer F."/>
            <person name="Schneider Y.K."/>
            <person name="Hansen E.H."/>
            <person name="Andersen J.H."/>
            <person name="Isaksson J."/>
            <person name="Busche T."/>
            <person name="R C."/>
            <person name="Kalinowski J."/>
            <person name="Zyl L.V."/>
            <person name="Trindade M."/>
        </authorList>
    </citation>
    <scope>NUCLEOTIDE SEQUENCE [LARGE SCALE GENOMIC DNA]</scope>
    <source>
        <strain evidence="3 4">A5K-106</strain>
    </source>
</reference>
<gene>
    <name evidence="3" type="ORF">SG35_006105</name>
</gene>
<evidence type="ECO:0000313" key="3">
    <source>
        <dbReference type="EMBL" id="WDE00224.1"/>
    </source>
</evidence>
<protein>
    <submittedName>
        <fullName evidence="3">General secretion pathway protein GspB</fullName>
    </submittedName>
</protein>
<keyword evidence="1" id="KW-0812">Transmembrane</keyword>